<name>A0A239KDM2_9RHOB</name>
<evidence type="ECO:0000259" key="2">
    <source>
        <dbReference type="Pfam" id="PF07331"/>
    </source>
</evidence>
<keyword evidence="1" id="KW-1133">Transmembrane helix</keyword>
<organism evidence="3 4">
    <name type="scientific">Antarctobacter heliothermus</name>
    <dbReference type="NCBI Taxonomy" id="74033"/>
    <lineage>
        <taxon>Bacteria</taxon>
        <taxon>Pseudomonadati</taxon>
        <taxon>Pseudomonadota</taxon>
        <taxon>Alphaproteobacteria</taxon>
        <taxon>Rhodobacterales</taxon>
        <taxon>Roseobacteraceae</taxon>
        <taxon>Antarctobacter</taxon>
    </lineage>
</organism>
<feature type="transmembrane region" description="Helical" evidence="1">
    <location>
        <begin position="140"/>
        <end position="160"/>
    </location>
</feature>
<feature type="transmembrane region" description="Helical" evidence="1">
    <location>
        <begin position="91"/>
        <end position="109"/>
    </location>
</feature>
<keyword evidence="1" id="KW-0472">Membrane</keyword>
<reference evidence="3 4" key="1">
    <citation type="submission" date="2017-06" db="EMBL/GenBank/DDBJ databases">
        <authorList>
            <person name="Kim H.J."/>
            <person name="Triplett B.A."/>
        </authorList>
    </citation>
    <scope>NUCLEOTIDE SEQUENCE [LARGE SCALE GENOMIC DNA]</scope>
    <source>
        <strain evidence="3 4">DSM 11445</strain>
    </source>
</reference>
<dbReference type="Pfam" id="PF07331">
    <property type="entry name" value="TctB"/>
    <property type="match status" value="1"/>
</dbReference>
<evidence type="ECO:0000256" key="1">
    <source>
        <dbReference type="SAM" id="Phobius"/>
    </source>
</evidence>
<feature type="transmembrane region" description="Helical" evidence="1">
    <location>
        <begin position="21"/>
        <end position="43"/>
    </location>
</feature>
<feature type="domain" description="DUF1468" evidence="2">
    <location>
        <begin position="26"/>
        <end position="165"/>
    </location>
</feature>
<accession>A0A239KDM2</accession>
<dbReference type="InterPro" id="IPR009936">
    <property type="entry name" value="DUF1468"/>
</dbReference>
<protein>
    <submittedName>
        <fullName evidence="3">Tripartite tricarboxylate transporter TctB family protein</fullName>
    </submittedName>
</protein>
<dbReference type="OrthoDB" id="7871158at2"/>
<dbReference type="Proteomes" id="UP000198440">
    <property type="component" value="Unassembled WGS sequence"/>
</dbReference>
<sequence length="170" mass="18007">MRRPLGVAVPVHTTALSHLEYLMGRILVAVAAIAFALFFRNIAQDYPRAAARLPTLVANTVVLLAVFGIGAELLKWRRQASAGTLRILPTIDGKAIAIGVGFVALSLAYAASIQVLGYLISTLSFLLISFFALRPMGAVAMGLSAVAVTVCIWAVFIYFLGLPLPILPGA</sequence>
<proteinExistence type="predicted"/>
<dbReference type="AlphaFoldDB" id="A0A239KDM2"/>
<evidence type="ECO:0000313" key="4">
    <source>
        <dbReference type="Proteomes" id="UP000198440"/>
    </source>
</evidence>
<gene>
    <name evidence="3" type="ORF">SAMN04488078_106414</name>
</gene>
<feature type="transmembrane region" description="Helical" evidence="1">
    <location>
        <begin position="115"/>
        <end position="133"/>
    </location>
</feature>
<feature type="transmembrane region" description="Helical" evidence="1">
    <location>
        <begin position="49"/>
        <end position="70"/>
    </location>
</feature>
<evidence type="ECO:0000313" key="3">
    <source>
        <dbReference type="EMBL" id="SNT16437.1"/>
    </source>
</evidence>
<keyword evidence="1" id="KW-0812">Transmembrane</keyword>
<dbReference type="EMBL" id="FZON01000064">
    <property type="protein sequence ID" value="SNT16437.1"/>
    <property type="molecule type" value="Genomic_DNA"/>
</dbReference>